<protein>
    <submittedName>
        <fullName evidence="3">CUB and sushi domain-containing protein 1</fullName>
    </submittedName>
</protein>
<evidence type="ECO:0000313" key="2">
    <source>
        <dbReference type="EMBL" id="CAL1139353.1"/>
    </source>
</evidence>
<evidence type="ECO:0000313" key="3">
    <source>
        <dbReference type="EMBL" id="CAL4773290.1"/>
    </source>
</evidence>
<sequence length="179" mass="19699">LFAVAEGKLGKLGIVRAFANANEVNDMPEMFGLWNTVPPCESPVGVTVDVILVYSQSFEDNPAAQQAAQNVITSFESGTAWSSCFGSVRAFDAKLTAQEDVYDARGYAARNDWANGPNTVFLFVMRSFRATRQTVPVRDNWLHQFVAEAYDATVAIRGSRYRGDTWDPYLSSLPADVSL</sequence>
<evidence type="ECO:0000313" key="1">
    <source>
        <dbReference type="EMBL" id="CAI3985978.1"/>
    </source>
</evidence>
<reference evidence="2" key="2">
    <citation type="submission" date="2024-04" db="EMBL/GenBank/DDBJ databases">
        <authorList>
            <person name="Chen Y."/>
            <person name="Shah S."/>
            <person name="Dougan E. K."/>
            <person name="Thang M."/>
            <person name="Chan C."/>
        </authorList>
    </citation>
    <scope>NUCLEOTIDE SEQUENCE [LARGE SCALE GENOMIC DNA]</scope>
</reference>
<comment type="caution">
    <text evidence="1">The sequence shown here is derived from an EMBL/GenBank/DDBJ whole genome shotgun (WGS) entry which is preliminary data.</text>
</comment>
<feature type="non-terminal residue" evidence="1">
    <location>
        <position position="179"/>
    </location>
</feature>
<dbReference type="AlphaFoldDB" id="A0A9P1C782"/>
<organism evidence="1">
    <name type="scientific">Cladocopium goreaui</name>
    <dbReference type="NCBI Taxonomy" id="2562237"/>
    <lineage>
        <taxon>Eukaryota</taxon>
        <taxon>Sar</taxon>
        <taxon>Alveolata</taxon>
        <taxon>Dinophyceae</taxon>
        <taxon>Suessiales</taxon>
        <taxon>Symbiodiniaceae</taxon>
        <taxon>Cladocopium</taxon>
    </lineage>
</organism>
<dbReference type="EMBL" id="CAMXCT010001033">
    <property type="protein sequence ID" value="CAI3985978.1"/>
    <property type="molecule type" value="Genomic_DNA"/>
</dbReference>
<dbReference type="EMBL" id="CAMXCT030001033">
    <property type="protein sequence ID" value="CAL4773290.1"/>
    <property type="molecule type" value="Genomic_DNA"/>
</dbReference>
<gene>
    <name evidence="1" type="ORF">C1SCF055_LOCUS13364</name>
</gene>
<keyword evidence="4" id="KW-1185">Reference proteome</keyword>
<reference evidence="1" key="1">
    <citation type="submission" date="2022-10" db="EMBL/GenBank/DDBJ databases">
        <authorList>
            <person name="Chen Y."/>
            <person name="Dougan E. K."/>
            <person name="Chan C."/>
            <person name="Rhodes N."/>
            <person name="Thang M."/>
        </authorList>
    </citation>
    <scope>NUCLEOTIDE SEQUENCE</scope>
</reference>
<evidence type="ECO:0000313" key="4">
    <source>
        <dbReference type="Proteomes" id="UP001152797"/>
    </source>
</evidence>
<proteinExistence type="predicted"/>
<dbReference type="OrthoDB" id="446642at2759"/>
<dbReference type="EMBL" id="CAMXCT020001033">
    <property type="protein sequence ID" value="CAL1139353.1"/>
    <property type="molecule type" value="Genomic_DNA"/>
</dbReference>
<dbReference type="Proteomes" id="UP001152797">
    <property type="component" value="Unassembled WGS sequence"/>
</dbReference>
<accession>A0A9P1C782</accession>
<name>A0A9P1C782_9DINO</name>